<organism evidence="4 5">
    <name type="scientific">Rhododendron griersonianum</name>
    <dbReference type="NCBI Taxonomy" id="479676"/>
    <lineage>
        <taxon>Eukaryota</taxon>
        <taxon>Viridiplantae</taxon>
        <taxon>Streptophyta</taxon>
        <taxon>Embryophyta</taxon>
        <taxon>Tracheophyta</taxon>
        <taxon>Spermatophyta</taxon>
        <taxon>Magnoliopsida</taxon>
        <taxon>eudicotyledons</taxon>
        <taxon>Gunneridae</taxon>
        <taxon>Pentapetalae</taxon>
        <taxon>asterids</taxon>
        <taxon>Ericales</taxon>
        <taxon>Ericaceae</taxon>
        <taxon>Ericoideae</taxon>
        <taxon>Rhodoreae</taxon>
        <taxon>Rhododendron</taxon>
    </lineage>
</organism>
<evidence type="ECO:0000259" key="3">
    <source>
        <dbReference type="PROSITE" id="PS50102"/>
    </source>
</evidence>
<evidence type="ECO:0000256" key="1">
    <source>
        <dbReference type="ARBA" id="ARBA00022884"/>
    </source>
</evidence>
<evidence type="ECO:0000313" key="4">
    <source>
        <dbReference type="EMBL" id="KAG5520743.1"/>
    </source>
</evidence>
<dbReference type="AlphaFoldDB" id="A0AAV6HWV8"/>
<evidence type="ECO:0000313" key="5">
    <source>
        <dbReference type="Proteomes" id="UP000823749"/>
    </source>
</evidence>
<dbReference type="PANTHER" id="PTHR23189">
    <property type="entry name" value="RNA RECOGNITION MOTIF-CONTAINING"/>
    <property type="match status" value="1"/>
</dbReference>
<name>A0AAV6HWV8_9ERIC</name>
<dbReference type="InterPro" id="IPR000504">
    <property type="entry name" value="RRM_dom"/>
</dbReference>
<dbReference type="Gene3D" id="3.30.70.330">
    <property type="match status" value="1"/>
</dbReference>
<dbReference type="InterPro" id="IPR035979">
    <property type="entry name" value="RBD_domain_sf"/>
</dbReference>
<protein>
    <recommendedName>
        <fullName evidence="3">RRM domain-containing protein</fullName>
    </recommendedName>
</protein>
<accession>A0AAV6HWV8</accession>
<dbReference type="EMBL" id="JACTNZ010000012">
    <property type="protein sequence ID" value="KAG5520743.1"/>
    <property type="molecule type" value="Genomic_DNA"/>
</dbReference>
<dbReference type="PROSITE" id="PS50102">
    <property type="entry name" value="RRM"/>
    <property type="match status" value="1"/>
</dbReference>
<evidence type="ECO:0000256" key="2">
    <source>
        <dbReference type="PROSITE-ProRule" id="PRU00176"/>
    </source>
</evidence>
<sequence>MMESNHSRQNPPATIAAAAAVQPLLNSTVKNLNPHFPPFQTAMGDAGFTRFPTCLDPRAEEYRPFNQVTLFQPQPHQIYYPYPQQPIADLHLTPFSDFTNTTNVAPFYAPQAHVSLPPLPPPLPPPSPAPTRTLLLSSVPTDVSESDVRRDLEIFGDVRAVQMERVRDGIVTVHFYDVRSSQRAAAEIRGQHMRQQGRLRVYYDAVLARNSSGEFGGGGEVWGPVPVAAPVGPGVVGGHAVWAQFKVPVGVGGVPDGVNQGTIVVFNLDEGVNTARLKEIFEAFGNYLINLFAVFPLHLHAFRYYQKVHEYLFYFRTQGTVVSEIAILGIVVSENVFYSRGS</sequence>
<dbReference type="SUPFAM" id="SSF54928">
    <property type="entry name" value="RNA-binding domain, RBD"/>
    <property type="match status" value="1"/>
</dbReference>
<dbReference type="InterPro" id="IPR012677">
    <property type="entry name" value="Nucleotide-bd_a/b_plait_sf"/>
</dbReference>
<dbReference type="GO" id="GO:0003723">
    <property type="term" value="F:RNA binding"/>
    <property type="evidence" value="ECO:0007669"/>
    <property type="project" value="UniProtKB-UniRule"/>
</dbReference>
<reference evidence="4" key="1">
    <citation type="submission" date="2020-08" db="EMBL/GenBank/DDBJ databases">
        <title>Plant Genome Project.</title>
        <authorList>
            <person name="Zhang R.-G."/>
        </authorList>
    </citation>
    <scope>NUCLEOTIDE SEQUENCE</scope>
    <source>
        <strain evidence="4">WSP0</strain>
        <tissue evidence="4">Leaf</tissue>
    </source>
</reference>
<keyword evidence="5" id="KW-1185">Reference proteome</keyword>
<keyword evidence="1 2" id="KW-0694">RNA-binding</keyword>
<comment type="caution">
    <text evidence="4">The sequence shown here is derived from an EMBL/GenBank/DDBJ whole genome shotgun (WGS) entry which is preliminary data.</text>
</comment>
<proteinExistence type="predicted"/>
<dbReference type="Proteomes" id="UP000823749">
    <property type="component" value="Chromosome 12"/>
</dbReference>
<dbReference type="SMART" id="SM00360">
    <property type="entry name" value="RRM"/>
    <property type="match status" value="1"/>
</dbReference>
<feature type="domain" description="RRM" evidence="3">
    <location>
        <begin position="132"/>
        <end position="206"/>
    </location>
</feature>
<gene>
    <name evidence="4" type="ORF">RHGRI_033355</name>
</gene>